<feature type="domain" description="CAAX prenyl protease 2/Lysostaphin resistance protein A-like" evidence="3">
    <location>
        <begin position="189"/>
        <end position="280"/>
    </location>
</feature>
<keyword evidence="4" id="KW-0645">Protease</keyword>
<evidence type="ECO:0000256" key="2">
    <source>
        <dbReference type="SAM" id="Phobius"/>
    </source>
</evidence>
<dbReference type="EMBL" id="AOME01000076">
    <property type="protein sequence ID" value="EMA49830.1"/>
    <property type="molecule type" value="Genomic_DNA"/>
</dbReference>
<dbReference type="GO" id="GO:0004175">
    <property type="term" value="F:endopeptidase activity"/>
    <property type="evidence" value="ECO:0007669"/>
    <property type="project" value="UniProtKB-ARBA"/>
</dbReference>
<dbReference type="RefSeq" id="WP_005045118.1">
    <property type="nucleotide sequence ID" value="NZ_AOME01000076.1"/>
</dbReference>
<proteinExistence type="predicted"/>
<dbReference type="GO" id="GO:0080120">
    <property type="term" value="P:CAAX-box protein maturation"/>
    <property type="evidence" value="ECO:0007669"/>
    <property type="project" value="UniProtKB-ARBA"/>
</dbReference>
<protein>
    <submittedName>
        <fullName evidence="4">Putative protease</fullName>
    </submittedName>
</protein>
<dbReference type="InterPro" id="IPR052710">
    <property type="entry name" value="CAAX_protease"/>
</dbReference>
<dbReference type="PATRIC" id="fig|1227456.3.peg.3290"/>
<dbReference type="AlphaFoldDB" id="M0MZH6"/>
<evidence type="ECO:0000313" key="4">
    <source>
        <dbReference type="EMBL" id="EMA49830.1"/>
    </source>
</evidence>
<keyword evidence="2" id="KW-0472">Membrane</keyword>
<feature type="transmembrane region" description="Helical" evidence="2">
    <location>
        <begin position="210"/>
        <end position="235"/>
    </location>
</feature>
<dbReference type="InterPro" id="IPR003675">
    <property type="entry name" value="Rce1/LyrA-like_dom"/>
</dbReference>
<feature type="compositionally biased region" description="Low complexity" evidence="1">
    <location>
        <begin position="33"/>
        <end position="49"/>
    </location>
</feature>
<dbReference type="GO" id="GO:0006508">
    <property type="term" value="P:proteolysis"/>
    <property type="evidence" value="ECO:0007669"/>
    <property type="project" value="UniProtKB-KW"/>
</dbReference>
<dbReference type="OrthoDB" id="214851at2157"/>
<feature type="transmembrane region" description="Helical" evidence="2">
    <location>
        <begin position="102"/>
        <end position="124"/>
    </location>
</feature>
<dbReference type="PANTHER" id="PTHR36435">
    <property type="entry name" value="SLR1288 PROTEIN"/>
    <property type="match status" value="1"/>
</dbReference>
<dbReference type="STRING" id="1227456.C450_16195"/>
<reference evidence="4 5" key="1">
    <citation type="journal article" date="2014" name="PLoS Genet.">
        <title>Phylogenetically driven sequencing of extremely halophilic archaea reveals strategies for static and dynamic osmo-response.</title>
        <authorList>
            <person name="Becker E.A."/>
            <person name="Seitzer P.M."/>
            <person name="Tritt A."/>
            <person name="Larsen D."/>
            <person name="Krusor M."/>
            <person name="Yao A.I."/>
            <person name="Wu D."/>
            <person name="Madern D."/>
            <person name="Eisen J.A."/>
            <person name="Darling A.E."/>
            <person name="Facciotti M.T."/>
        </authorList>
    </citation>
    <scope>NUCLEOTIDE SEQUENCE [LARGE SCALE GENOMIC DNA]</scope>
    <source>
        <strain evidence="4 5">DSM 8989</strain>
    </source>
</reference>
<keyword evidence="5" id="KW-1185">Reference proteome</keyword>
<keyword evidence="4" id="KW-0378">Hydrolase</keyword>
<name>M0MZH6_9EURY</name>
<keyword evidence="2" id="KW-1133">Transmembrane helix</keyword>
<dbReference type="PANTHER" id="PTHR36435:SF1">
    <property type="entry name" value="CAAX AMINO TERMINAL PROTEASE FAMILY PROTEIN"/>
    <property type="match status" value="1"/>
</dbReference>
<keyword evidence="2" id="KW-0812">Transmembrane</keyword>
<feature type="transmembrane region" description="Helical" evidence="2">
    <location>
        <begin position="136"/>
        <end position="158"/>
    </location>
</feature>
<dbReference type="Proteomes" id="UP000011625">
    <property type="component" value="Unassembled WGS sequence"/>
</dbReference>
<feature type="region of interest" description="Disordered" evidence="1">
    <location>
        <begin position="29"/>
        <end position="94"/>
    </location>
</feature>
<gene>
    <name evidence="4" type="ORF">C450_16195</name>
</gene>
<accession>M0MZH6</accession>
<sequence>MARWAVFAGLTALVLFVLLALARASQSTIDDGSSTVDDASAIDDTTSTVGNTPSSVEPVPTRRDEDVSPDSPLDYDARDSIEQPSAGPDGTRRSPSFSTGALLANVALSQGLFAVVLIGGAWYAEIPLAALGLDGAPLSTGLPALGVGIVVGVGLYLVNELGTLGANAAGIETPDALRESLAPDSRTGWAVLLGVVLPTIAIFEELLFRAALIGALAAGFGLSPWLLAVLSSIAFALGHGAQGTIGMVATGGLGFVLASVFVLTGSFLAVVIAHYLVNALEFVVHESLAVEWS</sequence>
<feature type="transmembrane region" description="Helical" evidence="2">
    <location>
        <begin position="255"/>
        <end position="277"/>
    </location>
</feature>
<evidence type="ECO:0000256" key="1">
    <source>
        <dbReference type="SAM" id="MobiDB-lite"/>
    </source>
</evidence>
<evidence type="ECO:0000313" key="5">
    <source>
        <dbReference type="Proteomes" id="UP000011625"/>
    </source>
</evidence>
<organism evidence="4 5">
    <name type="scientific">Halococcus salifodinae DSM 8989</name>
    <dbReference type="NCBI Taxonomy" id="1227456"/>
    <lineage>
        <taxon>Archaea</taxon>
        <taxon>Methanobacteriati</taxon>
        <taxon>Methanobacteriota</taxon>
        <taxon>Stenosarchaea group</taxon>
        <taxon>Halobacteria</taxon>
        <taxon>Halobacteriales</taxon>
        <taxon>Halococcaceae</taxon>
        <taxon>Halococcus</taxon>
    </lineage>
</organism>
<dbReference type="Pfam" id="PF02517">
    <property type="entry name" value="Rce1-like"/>
    <property type="match status" value="1"/>
</dbReference>
<feature type="transmembrane region" description="Helical" evidence="2">
    <location>
        <begin position="187"/>
        <end position="203"/>
    </location>
</feature>
<comment type="caution">
    <text evidence="4">The sequence shown here is derived from an EMBL/GenBank/DDBJ whole genome shotgun (WGS) entry which is preliminary data.</text>
</comment>
<evidence type="ECO:0000259" key="3">
    <source>
        <dbReference type="Pfam" id="PF02517"/>
    </source>
</evidence>